<dbReference type="InterPro" id="IPR046335">
    <property type="entry name" value="LacI/GalR-like_sensor"/>
</dbReference>
<evidence type="ECO:0000313" key="7">
    <source>
        <dbReference type="Proteomes" id="UP000249913"/>
    </source>
</evidence>
<keyword evidence="4" id="KW-0804">Transcription</keyword>
<dbReference type="PANTHER" id="PTHR30146">
    <property type="entry name" value="LACI-RELATED TRANSCRIPTIONAL REPRESSOR"/>
    <property type="match status" value="1"/>
</dbReference>
<dbReference type="PRINTS" id="PR00036">
    <property type="entry name" value="HTHLACI"/>
</dbReference>
<evidence type="ECO:0000256" key="2">
    <source>
        <dbReference type="ARBA" id="ARBA00023015"/>
    </source>
</evidence>
<dbReference type="PROSITE" id="PS00356">
    <property type="entry name" value="HTH_LACI_1"/>
    <property type="match status" value="1"/>
</dbReference>
<sequence>MKKVSIKDVAREAGVSVTTVSHILNHNDSRFSATTIKNVHAVSERLGYAPNKHAKQLRGSKIQTIGVILPSLTNPFFSALMQSIHDHKPSDVDLCFLTSTATDLYDNIKHLIDRGIDGLIIAQYISSPDALNNYLKKHHVPYVVLDQNDHQGYTDFVRTNEYQGGQLAAQHLIELGHNNMMIVAPYDMMANMSTRVAGFVDTLRANQLPEPQIVHTELSKRGGLTIVDDIMVQSATAIFAINDELAIGILRGLIEHGISIPKDISLIGYDDIDYAAYVSPPLTTVAQPITDIGKTSLTLLLQRLQHLDKSIDMIELPTTLKNSCNNWLSSFKLTTYLPKYTHHC</sequence>
<dbReference type="SUPFAM" id="SSF47413">
    <property type="entry name" value="lambda repressor-like DNA-binding domains"/>
    <property type="match status" value="1"/>
</dbReference>
<dbReference type="Proteomes" id="UP000249913">
    <property type="component" value="Unassembled WGS sequence"/>
</dbReference>
<dbReference type="InterPro" id="IPR000843">
    <property type="entry name" value="HTH_LacI"/>
</dbReference>
<accession>A0A2X2K389</accession>
<evidence type="ECO:0000259" key="5">
    <source>
        <dbReference type="PROSITE" id="PS50932"/>
    </source>
</evidence>
<dbReference type="CDD" id="cd01392">
    <property type="entry name" value="HTH_LacI"/>
    <property type="match status" value="1"/>
</dbReference>
<keyword evidence="3" id="KW-0238">DNA-binding</keyword>
<dbReference type="Gene3D" id="3.40.50.2300">
    <property type="match status" value="2"/>
</dbReference>
<dbReference type="SMART" id="SM00354">
    <property type="entry name" value="HTH_LACI"/>
    <property type="match status" value="1"/>
</dbReference>
<evidence type="ECO:0000256" key="1">
    <source>
        <dbReference type="ARBA" id="ARBA00022491"/>
    </source>
</evidence>
<proteinExistence type="predicted"/>
<dbReference type="Pfam" id="PF13377">
    <property type="entry name" value="Peripla_BP_3"/>
    <property type="match status" value="1"/>
</dbReference>
<keyword evidence="1" id="KW-0678">Repressor</keyword>
<dbReference type="PANTHER" id="PTHR30146:SF148">
    <property type="entry name" value="HTH-TYPE TRANSCRIPTIONAL REPRESSOR PURR-RELATED"/>
    <property type="match status" value="1"/>
</dbReference>
<gene>
    <name evidence="6" type="primary">degA</name>
    <name evidence="6" type="ORF">NCTC7878_02349</name>
</gene>
<evidence type="ECO:0000256" key="4">
    <source>
        <dbReference type="ARBA" id="ARBA00023163"/>
    </source>
</evidence>
<reference evidence="6 7" key="1">
    <citation type="submission" date="2018-06" db="EMBL/GenBank/DDBJ databases">
        <authorList>
            <consortium name="Pathogen Informatics"/>
            <person name="Doyle S."/>
        </authorList>
    </citation>
    <scope>NUCLEOTIDE SEQUENCE [LARGE SCALE GENOMIC DNA]</scope>
    <source>
        <strain evidence="6 7">NCTC7878</strain>
    </source>
</reference>
<feature type="domain" description="HTH lacI-type" evidence="5">
    <location>
        <begin position="4"/>
        <end position="59"/>
    </location>
</feature>
<protein>
    <submittedName>
        <fullName evidence="6">Ribose operon repressor, putative</fullName>
    </submittedName>
</protein>
<organism evidence="6 7">
    <name type="scientific">Staphylococcus aureus</name>
    <dbReference type="NCBI Taxonomy" id="1280"/>
    <lineage>
        <taxon>Bacteria</taxon>
        <taxon>Bacillati</taxon>
        <taxon>Bacillota</taxon>
        <taxon>Bacilli</taxon>
        <taxon>Bacillales</taxon>
        <taxon>Staphylococcaceae</taxon>
        <taxon>Staphylococcus</taxon>
    </lineage>
</organism>
<dbReference type="PROSITE" id="PS50932">
    <property type="entry name" value="HTH_LACI_2"/>
    <property type="match status" value="1"/>
</dbReference>
<keyword evidence="2" id="KW-0805">Transcription regulation</keyword>
<dbReference type="GO" id="GO:0000976">
    <property type="term" value="F:transcription cis-regulatory region binding"/>
    <property type="evidence" value="ECO:0007669"/>
    <property type="project" value="TreeGrafter"/>
</dbReference>
<dbReference type="InterPro" id="IPR010982">
    <property type="entry name" value="Lambda_DNA-bd_dom_sf"/>
</dbReference>
<dbReference type="GO" id="GO:0003700">
    <property type="term" value="F:DNA-binding transcription factor activity"/>
    <property type="evidence" value="ECO:0007669"/>
    <property type="project" value="TreeGrafter"/>
</dbReference>
<name>A0A2X2K389_STAAU</name>
<dbReference type="Pfam" id="PF00356">
    <property type="entry name" value="LacI"/>
    <property type="match status" value="1"/>
</dbReference>
<dbReference type="InterPro" id="IPR028082">
    <property type="entry name" value="Peripla_BP_I"/>
</dbReference>
<dbReference type="SUPFAM" id="SSF53822">
    <property type="entry name" value="Periplasmic binding protein-like I"/>
    <property type="match status" value="1"/>
</dbReference>
<evidence type="ECO:0000313" key="6">
    <source>
        <dbReference type="EMBL" id="SPZ98946.1"/>
    </source>
</evidence>
<dbReference type="NCBIfam" id="NF047341">
    <property type="entry name" value="lactose_RbsR"/>
    <property type="match status" value="1"/>
</dbReference>
<dbReference type="Gene3D" id="1.10.260.40">
    <property type="entry name" value="lambda repressor-like DNA-binding domains"/>
    <property type="match status" value="1"/>
</dbReference>
<evidence type="ECO:0000256" key="3">
    <source>
        <dbReference type="ARBA" id="ARBA00023125"/>
    </source>
</evidence>
<dbReference type="AlphaFoldDB" id="A0A2X2K389"/>
<dbReference type="EMBL" id="UAUX01000009">
    <property type="protein sequence ID" value="SPZ98946.1"/>
    <property type="molecule type" value="Genomic_DNA"/>
</dbReference>
<dbReference type="CDD" id="cd06267">
    <property type="entry name" value="PBP1_LacI_sugar_binding-like"/>
    <property type="match status" value="1"/>
</dbReference>